<evidence type="ECO:0000256" key="8">
    <source>
        <dbReference type="ARBA" id="ARBA00050293"/>
    </source>
</evidence>
<dbReference type="HAMAP" id="MF_00071">
    <property type="entry name" value="LepA"/>
    <property type="match status" value="1"/>
</dbReference>
<reference evidence="14 15" key="1">
    <citation type="submission" date="2019-08" db="EMBL/GenBank/DDBJ databases">
        <title>Bioinformatics analysis of the strain L3 and L5.</title>
        <authorList>
            <person name="Li X."/>
        </authorList>
    </citation>
    <scope>NUCLEOTIDE SEQUENCE [LARGE SCALE GENOMIC DNA]</scope>
    <source>
        <strain evidence="14 15">L5</strain>
    </source>
</reference>
<dbReference type="EMBL" id="VTPY01000005">
    <property type="protein sequence ID" value="KAA0011460.1"/>
    <property type="molecule type" value="Genomic_DNA"/>
</dbReference>
<dbReference type="InterPro" id="IPR031157">
    <property type="entry name" value="G_TR_CS"/>
</dbReference>
<accession>A0A7V7FYI2</accession>
<name>A0A7V7FYI2_9GAMM</name>
<dbReference type="Pfam" id="PF03144">
    <property type="entry name" value="GTP_EFTU_D2"/>
    <property type="match status" value="1"/>
</dbReference>
<dbReference type="CDD" id="cd16260">
    <property type="entry name" value="EF4_III"/>
    <property type="match status" value="1"/>
</dbReference>
<dbReference type="Pfam" id="PF00679">
    <property type="entry name" value="EFG_C"/>
    <property type="match status" value="1"/>
</dbReference>
<evidence type="ECO:0000256" key="11">
    <source>
        <dbReference type="ARBA" id="ARBA00066744"/>
    </source>
</evidence>
<dbReference type="GO" id="GO:0005886">
    <property type="term" value="C:plasma membrane"/>
    <property type="evidence" value="ECO:0007669"/>
    <property type="project" value="UniProtKB-SubCell"/>
</dbReference>
<evidence type="ECO:0000256" key="9">
    <source>
        <dbReference type="ARBA" id="ARBA00057626"/>
    </source>
</evidence>
<dbReference type="FunFam" id="3.40.50.300:FF:000078">
    <property type="entry name" value="Elongation factor 4"/>
    <property type="match status" value="1"/>
</dbReference>
<dbReference type="Gene3D" id="3.30.70.870">
    <property type="entry name" value="Elongation Factor G (Translational Gtpase), domain 3"/>
    <property type="match status" value="1"/>
</dbReference>
<keyword evidence="2 12" id="KW-1003">Cell membrane</keyword>
<feature type="binding site" evidence="12">
    <location>
        <begin position="140"/>
        <end position="143"/>
    </location>
    <ligand>
        <name>GTP</name>
        <dbReference type="ChEBI" id="CHEBI:37565"/>
    </ligand>
</feature>
<dbReference type="Gene3D" id="3.40.50.300">
    <property type="entry name" value="P-loop containing nucleotide triphosphate hydrolases"/>
    <property type="match status" value="1"/>
</dbReference>
<evidence type="ECO:0000256" key="10">
    <source>
        <dbReference type="ARBA" id="ARBA00061052"/>
    </source>
</evidence>
<dbReference type="Proteomes" id="UP000486760">
    <property type="component" value="Unassembled WGS sequence"/>
</dbReference>
<keyword evidence="14" id="KW-0251">Elongation factor</keyword>
<keyword evidence="4 12" id="KW-0378">Hydrolase</keyword>
<dbReference type="Pfam" id="PF00009">
    <property type="entry name" value="GTP_EFTU"/>
    <property type="match status" value="1"/>
</dbReference>
<comment type="similarity">
    <text evidence="1 12">Belongs to the TRAFAC class translation factor GTPase superfamily. Classic translation factor GTPase family. LepA subfamily.</text>
</comment>
<dbReference type="InterPro" id="IPR000640">
    <property type="entry name" value="EFG_V-like"/>
</dbReference>
<evidence type="ECO:0000256" key="12">
    <source>
        <dbReference type="HAMAP-Rule" id="MF_00071"/>
    </source>
</evidence>
<feature type="binding site" evidence="12">
    <location>
        <begin position="23"/>
        <end position="28"/>
    </location>
    <ligand>
        <name>GTP</name>
        <dbReference type="ChEBI" id="CHEBI:37565"/>
    </ligand>
</feature>
<keyword evidence="15" id="KW-1185">Reference proteome</keyword>
<keyword evidence="7 12" id="KW-0472">Membrane</keyword>
<dbReference type="RefSeq" id="WP_149329198.1">
    <property type="nucleotide sequence ID" value="NZ_VTPY01000005.1"/>
</dbReference>
<dbReference type="InterPro" id="IPR013842">
    <property type="entry name" value="LepA_CTD"/>
</dbReference>
<dbReference type="CDD" id="cd03699">
    <property type="entry name" value="EF4_II"/>
    <property type="match status" value="1"/>
</dbReference>
<feature type="domain" description="Tr-type G" evidence="13">
    <location>
        <begin position="11"/>
        <end position="193"/>
    </location>
</feature>
<dbReference type="EC" id="3.6.5.n1" evidence="11 12"/>
<dbReference type="SMART" id="SM00838">
    <property type="entry name" value="EFG_C"/>
    <property type="match status" value="1"/>
</dbReference>
<dbReference type="InterPro" id="IPR006297">
    <property type="entry name" value="EF-4"/>
</dbReference>
<evidence type="ECO:0000313" key="15">
    <source>
        <dbReference type="Proteomes" id="UP000486760"/>
    </source>
</evidence>
<proteinExistence type="inferred from homology"/>
<dbReference type="NCBIfam" id="TIGR01393">
    <property type="entry name" value="lepA"/>
    <property type="match status" value="1"/>
</dbReference>
<comment type="similarity">
    <text evidence="10">Belongs to the GTP-binding elongation factor family. LepA subfamily.</text>
</comment>
<dbReference type="PROSITE" id="PS00301">
    <property type="entry name" value="G_TR_1"/>
    <property type="match status" value="1"/>
</dbReference>
<evidence type="ECO:0000256" key="1">
    <source>
        <dbReference type="ARBA" id="ARBA00005454"/>
    </source>
</evidence>
<dbReference type="CDD" id="cd01890">
    <property type="entry name" value="LepA"/>
    <property type="match status" value="1"/>
</dbReference>
<dbReference type="InterPro" id="IPR038363">
    <property type="entry name" value="LepA_C_sf"/>
</dbReference>
<dbReference type="Gene3D" id="3.30.70.2570">
    <property type="entry name" value="Elongation factor 4, C-terminal domain"/>
    <property type="match status" value="1"/>
</dbReference>
<dbReference type="InterPro" id="IPR000795">
    <property type="entry name" value="T_Tr_GTP-bd_dom"/>
</dbReference>
<dbReference type="InterPro" id="IPR027417">
    <property type="entry name" value="P-loop_NTPase"/>
</dbReference>
<dbReference type="SUPFAM" id="SSF54980">
    <property type="entry name" value="EF-G C-terminal domain-like"/>
    <property type="match status" value="2"/>
</dbReference>
<dbReference type="FunFam" id="3.30.70.870:FF:000004">
    <property type="entry name" value="Translation factor GUF1, mitochondrial"/>
    <property type="match status" value="1"/>
</dbReference>
<dbReference type="Gene3D" id="2.40.30.10">
    <property type="entry name" value="Translation factors"/>
    <property type="match status" value="1"/>
</dbReference>
<dbReference type="GO" id="GO:0045727">
    <property type="term" value="P:positive regulation of translation"/>
    <property type="evidence" value="ECO:0007669"/>
    <property type="project" value="UniProtKB-UniRule"/>
</dbReference>
<dbReference type="FunFam" id="3.30.70.240:FF:000007">
    <property type="entry name" value="Translation factor GUF1, mitochondrial"/>
    <property type="match status" value="1"/>
</dbReference>
<dbReference type="PRINTS" id="PR00315">
    <property type="entry name" value="ELONGATNFCT"/>
</dbReference>
<keyword evidence="3 12" id="KW-0547">Nucleotide-binding</keyword>
<organism evidence="14 15">
    <name type="scientific">Billgrantia pellis</name>
    <dbReference type="NCBI Taxonomy" id="2606936"/>
    <lineage>
        <taxon>Bacteria</taxon>
        <taxon>Pseudomonadati</taxon>
        <taxon>Pseudomonadota</taxon>
        <taxon>Gammaproteobacteria</taxon>
        <taxon>Oceanospirillales</taxon>
        <taxon>Halomonadaceae</taxon>
        <taxon>Billgrantia</taxon>
    </lineage>
</organism>
<dbReference type="PANTHER" id="PTHR43512:SF4">
    <property type="entry name" value="TRANSLATION FACTOR GUF1 HOMOLOG, CHLOROPLASTIC"/>
    <property type="match status" value="1"/>
</dbReference>
<dbReference type="PROSITE" id="PS51722">
    <property type="entry name" value="G_TR_2"/>
    <property type="match status" value="1"/>
</dbReference>
<evidence type="ECO:0000313" key="14">
    <source>
        <dbReference type="EMBL" id="KAA0011460.1"/>
    </source>
</evidence>
<dbReference type="InterPro" id="IPR035654">
    <property type="entry name" value="LepA_IV"/>
</dbReference>
<dbReference type="Gene3D" id="3.30.70.240">
    <property type="match status" value="1"/>
</dbReference>
<dbReference type="InterPro" id="IPR004161">
    <property type="entry name" value="EFTu-like_2"/>
</dbReference>
<keyword evidence="5 12" id="KW-0648">Protein biosynthesis</keyword>
<dbReference type="PANTHER" id="PTHR43512">
    <property type="entry name" value="TRANSLATION FACTOR GUF1-RELATED"/>
    <property type="match status" value="1"/>
</dbReference>
<keyword evidence="6 12" id="KW-0342">GTP-binding</keyword>
<evidence type="ECO:0000256" key="5">
    <source>
        <dbReference type="ARBA" id="ARBA00022917"/>
    </source>
</evidence>
<evidence type="ECO:0000256" key="6">
    <source>
        <dbReference type="ARBA" id="ARBA00023134"/>
    </source>
</evidence>
<evidence type="ECO:0000259" key="13">
    <source>
        <dbReference type="PROSITE" id="PS51722"/>
    </source>
</evidence>
<evidence type="ECO:0000256" key="7">
    <source>
        <dbReference type="ARBA" id="ARBA00023136"/>
    </source>
</evidence>
<dbReference type="FunFam" id="3.30.70.2570:FF:000001">
    <property type="entry name" value="Translation factor GUF1, mitochondrial"/>
    <property type="match status" value="1"/>
</dbReference>
<dbReference type="AlphaFoldDB" id="A0A7V7FYI2"/>
<gene>
    <name evidence="12 14" type="primary">lepA</name>
    <name evidence="14" type="ORF">F0A17_15340</name>
</gene>
<dbReference type="GO" id="GO:0097216">
    <property type="term" value="F:guanosine tetraphosphate binding"/>
    <property type="evidence" value="ECO:0007669"/>
    <property type="project" value="UniProtKB-ARBA"/>
</dbReference>
<dbReference type="CDD" id="cd03709">
    <property type="entry name" value="lepA_C"/>
    <property type="match status" value="1"/>
</dbReference>
<dbReference type="GO" id="GO:0003924">
    <property type="term" value="F:GTPase activity"/>
    <property type="evidence" value="ECO:0007669"/>
    <property type="project" value="UniProtKB-UniRule"/>
</dbReference>
<evidence type="ECO:0000256" key="2">
    <source>
        <dbReference type="ARBA" id="ARBA00022475"/>
    </source>
</evidence>
<comment type="caution">
    <text evidence="14">The sequence shown here is derived from an EMBL/GenBank/DDBJ whole genome shotgun (WGS) entry which is preliminary data.</text>
</comment>
<dbReference type="Pfam" id="PF06421">
    <property type="entry name" value="LepA_C"/>
    <property type="match status" value="1"/>
</dbReference>
<dbReference type="GO" id="GO:0043022">
    <property type="term" value="F:ribosome binding"/>
    <property type="evidence" value="ECO:0007669"/>
    <property type="project" value="UniProtKB-UniRule"/>
</dbReference>
<evidence type="ECO:0000256" key="4">
    <source>
        <dbReference type="ARBA" id="ARBA00022801"/>
    </source>
</evidence>
<dbReference type="SUPFAM" id="SSF52540">
    <property type="entry name" value="P-loop containing nucleoside triphosphate hydrolases"/>
    <property type="match status" value="1"/>
</dbReference>
<dbReference type="NCBIfam" id="TIGR00231">
    <property type="entry name" value="small_GTP"/>
    <property type="match status" value="1"/>
</dbReference>
<comment type="subcellular location">
    <subcellularLocation>
        <location evidence="12">Cell membrane</location>
        <topology evidence="12">Peripheral membrane protein</topology>
        <orientation evidence="12">Cytoplasmic side</orientation>
    </subcellularLocation>
</comment>
<comment type="function">
    <text evidence="9 12">Required for accurate and efficient protein synthesis under certain stress conditions. May act as a fidelity factor of the translation reaction, by catalyzing a one-codon backward translocation of tRNAs on improperly translocated ribosomes. Back-translocation proceeds from a post-translocation (POST) complex to a pre-translocation (PRE) complex, thus giving elongation factor G a second chance to translocate the tRNAs correctly. Binds to ribosomes in a GTP-dependent manner.</text>
</comment>
<protein>
    <recommendedName>
        <fullName evidence="11 12">Elongation factor 4</fullName>
        <shortName evidence="12">EF-4</shortName>
        <ecNumber evidence="11 12">3.6.5.n1</ecNumber>
    </recommendedName>
    <alternativeName>
        <fullName evidence="12">Ribosomal back-translocase LepA</fullName>
    </alternativeName>
</protein>
<dbReference type="InterPro" id="IPR005225">
    <property type="entry name" value="Small_GTP-bd"/>
</dbReference>
<evidence type="ECO:0000256" key="3">
    <source>
        <dbReference type="ARBA" id="ARBA00022741"/>
    </source>
</evidence>
<dbReference type="GO" id="GO:0005525">
    <property type="term" value="F:GTP binding"/>
    <property type="evidence" value="ECO:0007669"/>
    <property type="project" value="UniProtKB-UniRule"/>
</dbReference>
<dbReference type="GO" id="GO:0003746">
    <property type="term" value="F:translation elongation factor activity"/>
    <property type="evidence" value="ECO:0007669"/>
    <property type="project" value="UniProtKB-UniRule"/>
</dbReference>
<sequence>MSEAEKSSKLRNIRNFSIIAHIDHGKSTLADRLIQSCGGLTERELKEQVLDSMDLERERGITIKAQSVTLDYHAQDGNTYQLNFIDTPGHVDFSYEVSRSLYACEGALLVVDAAQGVEAQSVANCYTAIEQGLEVLPVLNKMDLPQADPDKVSHEIEEIIGLDATDACQVSAKSGLGIDALLERLVRDIPPPKGDPAAPLQALIIDSWFDNYLGVVSLVRIFDGTLKKGEKIRIKSTGRDWQANEVGIFTPLRKETNILRAGEVGFVVAGIKDIHGAPVGDTITHAKTPDVPRLPGFQKVKPQVYAGMFPVSADDYEDFRDALEKLALNDASLEYEPENSDALGFGFRVGFLGTLHMEIIQERLEREYDLDLLTTAPTVVYELAMKNGDTHYVSNPSKLPDMADVEEMREPIVRASILVPQEFVGNVIMECENRRGNQLDMQFLGSQIQLTYELPMSEVVMDFFDRLKSISKGYASLDYNFERFEAAKLVRLDVLINGDRVDALAVIIHRDHAHSRGRVLVEKMKELIPRQMFDVAIQAAIGGQVVARSTVKALRKNVTAKCYGGDVTRKKKLLEKQKAGKKRMKQVGRVEIPQDAFLAVLKVND</sequence>
<dbReference type="InterPro" id="IPR035647">
    <property type="entry name" value="EFG_III/V"/>
</dbReference>
<comment type="catalytic activity">
    <reaction evidence="8 12">
        <text>GTP + H2O = GDP + phosphate + H(+)</text>
        <dbReference type="Rhea" id="RHEA:19669"/>
        <dbReference type="ChEBI" id="CHEBI:15377"/>
        <dbReference type="ChEBI" id="CHEBI:15378"/>
        <dbReference type="ChEBI" id="CHEBI:37565"/>
        <dbReference type="ChEBI" id="CHEBI:43474"/>
        <dbReference type="ChEBI" id="CHEBI:58189"/>
        <dbReference type="EC" id="3.6.5.n1"/>
    </reaction>
</comment>
<dbReference type="FunFam" id="2.40.30.10:FF:000015">
    <property type="entry name" value="Translation factor GUF1, mitochondrial"/>
    <property type="match status" value="1"/>
</dbReference>